<keyword evidence="12" id="KW-0106">Calcium</keyword>
<dbReference type="GO" id="GO:0031012">
    <property type="term" value="C:extracellular matrix"/>
    <property type="evidence" value="ECO:0007669"/>
    <property type="project" value="InterPro"/>
</dbReference>
<dbReference type="SUPFAM" id="SSF55486">
    <property type="entry name" value="Metalloproteases ('zincins'), catalytic domain"/>
    <property type="match status" value="1"/>
</dbReference>
<feature type="short sequence motif" description="Cysteine switch" evidence="13">
    <location>
        <begin position="115"/>
        <end position="146"/>
    </location>
</feature>
<feature type="binding site" evidence="11">
    <location>
        <position position="265"/>
    </location>
    <ligand>
        <name>Zn(2+)</name>
        <dbReference type="ChEBI" id="CHEBI:29105"/>
        <label>2</label>
        <note>catalytic</note>
    </ligand>
</feature>
<dbReference type="OrthoDB" id="406838at2759"/>
<dbReference type="EMBL" id="WJXA01000008">
    <property type="protein sequence ID" value="KAF7134832.1"/>
    <property type="molecule type" value="Genomic_DNA"/>
</dbReference>
<feature type="binding site" evidence="12">
    <location>
        <position position="206"/>
    </location>
    <ligand>
        <name>Ca(2+)</name>
        <dbReference type="ChEBI" id="CHEBI:29108"/>
        <label>2</label>
    </ligand>
</feature>
<protein>
    <recommendedName>
        <fullName evidence="15">Peptidase metallopeptidase domain-containing protein</fullName>
    </recommendedName>
</protein>
<dbReference type="Pfam" id="PF01471">
    <property type="entry name" value="PG_binding_1"/>
    <property type="match status" value="1"/>
</dbReference>
<evidence type="ECO:0000259" key="15">
    <source>
        <dbReference type="SMART" id="SM00235"/>
    </source>
</evidence>
<keyword evidence="5" id="KW-0378">Hydrolase</keyword>
<evidence type="ECO:0000256" key="6">
    <source>
        <dbReference type="ARBA" id="ARBA00022833"/>
    </source>
</evidence>
<feature type="binding site" evidence="11">
    <location>
        <position position="275"/>
    </location>
    <ligand>
        <name>Zn(2+)</name>
        <dbReference type="ChEBI" id="CHEBI:29105"/>
        <label>2</label>
        <note>catalytic</note>
    </ligand>
</feature>
<feature type="active site" evidence="10">
    <location>
        <position position="266"/>
    </location>
</feature>
<dbReference type="InterPro" id="IPR036365">
    <property type="entry name" value="PGBD-like_sf"/>
</dbReference>
<evidence type="ECO:0000256" key="8">
    <source>
        <dbReference type="ARBA" id="ARBA00023145"/>
    </source>
</evidence>
<evidence type="ECO:0000256" key="12">
    <source>
        <dbReference type="PIRSR" id="PIRSR621190-2"/>
    </source>
</evidence>
<dbReference type="GO" id="GO:0030198">
    <property type="term" value="P:extracellular matrix organization"/>
    <property type="evidence" value="ECO:0007669"/>
    <property type="project" value="TreeGrafter"/>
</dbReference>
<feature type="signal peptide" evidence="14">
    <location>
        <begin position="1"/>
        <end position="25"/>
    </location>
</feature>
<dbReference type="PRINTS" id="PR00138">
    <property type="entry name" value="MATRIXIN"/>
</dbReference>
<feature type="binding site" evidence="12">
    <location>
        <position position="231"/>
    </location>
    <ligand>
        <name>Zn(2+)</name>
        <dbReference type="ChEBI" id="CHEBI:29105"/>
        <label>1</label>
    </ligand>
</feature>
<feature type="binding site" description="in inhibited form" evidence="12">
    <location>
        <position position="117"/>
    </location>
    <ligand>
        <name>Zn(2+)</name>
        <dbReference type="ChEBI" id="CHEBI:29105"/>
        <label>2</label>
        <note>catalytic</note>
    </ligand>
</feature>
<proteinExistence type="inferred from homology"/>
<dbReference type="PROSITE" id="PS00546">
    <property type="entry name" value="CYSTEINE_SWITCH"/>
    <property type="match status" value="1"/>
</dbReference>
<evidence type="ECO:0000256" key="3">
    <source>
        <dbReference type="ARBA" id="ARBA00022723"/>
    </source>
</evidence>
<dbReference type="GO" id="GO:0030574">
    <property type="term" value="P:collagen catabolic process"/>
    <property type="evidence" value="ECO:0007669"/>
    <property type="project" value="TreeGrafter"/>
</dbReference>
<dbReference type="PANTHER" id="PTHR10201:SF213">
    <property type="entry name" value="METALLOENDOPROTEINASE 2-MMP-LIKE"/>
    <property type="match status" value="1"/>
</dbReference>
<dbReference type="InterPro" id="IPR033739">
    <property type="entry name" value="M10A_MMP"/>
</dbReference>
<dbReference type="GO" id="GO:0008270">
    <property type="term" value="F:zinc ion binding"/>
    <property type="evidence" value="ECO:0007669"/>
    <property type="project" value="InterPro"/>
</dbReference>
<evidence type="ECO:0000256" key="1">
    <source>
        <dbReference type="ARBA" id="ARBA00009614"/>
    </source>
</evidence>
<dbReference type="SUPFAM" id="SSF47090">
    <property type="entry name" value="PGBD-like"/>
    <property type="match status" value="1"/>
</dbReference>
<evidence type="ECO:0000256" key="7">
    <source>
        <dbReference type="ARBA" id="ARBA00023049"/>
    </source>
</evidence>
<keyword evidence="9" id="KW-0325">Glycoprotein</keyword>
<feature type="domain" description="Peptidase metallopeptidase" evidence="15">
    <location>
        <begin position="154"/>
        <end position="308"/>
    </location>
</feature>
<dbReference type="GO" id="GO:0006508">
    <property type="term" value="P:proteolysis"/>
    <property type="evidence" value="ECO:0007669"/>
    <property type="project" value="UniProtKB-KW"/>
</dbReference>
<keyword evidence="4 14" id="KW-0732">Signal</keyword>
<feature type="chain" id="PRO_5032669232" description="Peptidase metallopeptidase domain-containing protein" evidence="14">
    <location>
        <begin position="26"/>
        <end position="308"/>
    </location>
</feature>
<feature type="binding site" evidence="12">
    <location>
        <position position="283"/>
    </location>
    <ligand>
        <name>Zn(2+)</name>
        <dbReference type="ChEBI" id="CHEBI:29105"/>
        <label>2</label>
        <note>catalytic</note>
    </ligand>
</feature>
<dbReference type="InterPro" id="IPR021190">
    <property type="entry name" value="Pept_M10A"/>
</dbReference>
<feature type="binding site" evidence="12">
    <location>
        <position position="224"/>
    </location>
    <ligand>
        <name>Ca(2+)</name>
        <dbReference type="ChEBI" id="CHEBI:29108"/>
        <label>3</label>
    </ligand>
</feature>
<evidence type="ECO:0000313" key="17">
    <source>
        <dbReference type="Proteomes" id="UP000626092"/>
    </source>
</evidence>
<dbReference type="FunFam" id="3.40.390.10:FF:000018">
    <property type="entry name" value="Metalloendoproteinase 1"/>
    <property type="match status" value="1"/>
</dbReference>
<comment type="similarity">
    <text evidence="1">Belongs to the peptidase M10A family. Matrix metalloproteinases (MMPs) subfamily.</text>
</comment>
<name>A0A834GGS5_RHOSS</name>
<organism evidence="16 17">
    <name type="scientific">Rhododendron simsii</name>
    <name type="common">Sims's rhododendron</name>
    <dbReference type="NCBI Taxonomy" id="118357"/>
    <lineage>
        <taxon>Eukaryota</taxon>
        <taxon>Viridiplantae</taxon>
        <taxon>Streptophyta</taxon>
        <taxon>Embryophyta</taxon>
        <taxon>Tracheophyta</taxon>
        <taxon>Spermatophyta</taxon>
        <taxon>Magnoliopsida</taxon>
        <taxon>eudicotyledons</taxon>
        <taxon>Gunneridae</taxon>
        <taxon>Pentapetalae</taxon>
        <taxon>asterids</taxon>
        <taxon>Ericales</taxon>
        <taxon>Ericaceae</taxon>
        <taxon>Ericoideae</taxon>
        <taxon>Rhodoreae</taxon>
        <taxon>Rhododendron</taxon>
    </lineage>
</organism>
<evidence type="ECO:0000256" key="14">
    <source>
        <dbReference type="SAM" id="SignalP"/>
    </source>
</evidence>
<dbReference type="GO" id="GO:0004222">
    <property type="term" value="F:metalloendopeptidase activity"/>
    <property type="evidence" value="ECO:0007669"/>
    <property type="project" value="InterPro"/>
</dbReference>
<feature type="binding site" evidence="12">
    <location>
        <position position="216"/>
    </location>
    <ligand>
        <name>Zn(2+)</name>
        <dbReference type="ChEBI" id="CHEBI:29105"/>
        <label>1</label>
    </ligand>
</feature>
<dbReference type="PIRSF" id="PIRSF001191">
    <property type="entry name" value="Peptidase_M10A_matrix"/>
    <property type="match status" value="1"/>
</dbReference>
<evidence type="ECO:0000256" key="9">
    <source>
        <dbReference type="ARBA" id="ARBA00023180"/>
    </source>
</evidence>
<dbReference type="AlphaFoldDB" id="A0A834GGS5"/>
<dbReference type="InterPro" id="IPR021158">
    <property type="entry name" value="Pept_M10A_Zn_BS"/>
</dbReference>
<keyword evidence="7" id="KW-0482">Metalloprotease</keyword>
<feature type="binding site" evidence="11">
    <location>
        <position position="269"/>
    </location>
    <ligand>
        <name>Zn(2+)</name>
        <dbReference type="ChEBI" id="CHEBI:29105"/>
        <label>2</label>
        <note>catalytic</note>
    </ligand>
</feature>
<evidence type="ECO:0000256" key="10">
    <source>
        <dbReference type="PIRSR" id="PIRSR001191-1"/>
    </source>
</evidence>
<keyword evidence="17" id="KW-1185">Reference proteome</keyword>
<keyword evidence="2" id="KW-0645">Protease</keyword>
<evidence type="ECO:0000256" key="5">
    <source>
        <dbReference type="ARBA" id="ARBA00022801"/>
    </source>
</evidence>
<dbReference type="InterPro" id="IPR001818">
    <property type="entry name" value="Pept_M10_metallopeptidase"/>
</dbReference>
<dbReference type="Pfam" id="PF00413">
    <property type="entry name" value="Peptidase_M10"/>
    <property type="match status" value="1"/>
</dbReference>
<comment type="cofactor">
    <cofactor evidence="12">
        <name>Zn(2+)</name>
        <dbReference type="ChEBI" id="CHEBI:29105"/>
    </cofactor>
    <text evidence="12">Binds 2 Zn(2+) ions per subunit.</text>
</comment>
<feature type="binding site" evidence="12">
    <location>
        <position position="241"/>
    </location>
    <ligand>
        <name>Zn(2+)</name>
        <dbReference type="ChEBI" id="CHEBI:29105"/>
        <label>1</label>
    </ligand>
</feature>
<dbReference type="CDD" id="cd04278">
    <property type="entry name" value="ZnMc_MMP"/>
    <property type="match status" value="1"/>
</dbReference>
<comment type="caution">
    <text evidence="16">The sequence shown here is derived from an EMBL/GenBank/DDBJ whole genome shotgun (WGS) entry which is preliminary data.</text>
</comment>
<keyword evidence="3 11" id="KW-0479">Metal-binding</keyword>
<dbReference type="InterPro" id="IPR024079">
    <property type="entry name" value="MetalloPept_cat_dom_sf"/>
</dbReference>
<dbReference type="InterPro" id="IPR002477">
    <property type="entry name" value="Peptidoglycan-bd-like"/>
</dbReference>
<comment type="cofactor">
    <cofactor evidence="12">
        <name>Ca(2+)</name>
        <dbReference type="ChEBI" id="CHEBI:29108"/>
    </cofactor>
    <text evidence="12">Can bind about 5 Ca(2+) ions per subunit.</text>
</comment>
<evidence type="ECO:0000256" key="4">
    <source>
        <dbReference type="ARBA" id="ARBA00022729"/>
    </source>
</evidence>
<evidence type="ECO:0000256" key="11">
    <source>
        <dbReference type="PIRSR" id="PIRSR001191-2"/>
    </source>
</evidence>
<accession>A0A834GGS5</accession>
<gene>
    <name evidence="16" type="ORF">RHSIM_Rhsim08G0060100</name>
</gene>
<dbReference type="SMART" id="SM00235">
    <property type="entry name" value="ZnMc"/>
    <property type="match status" value="1"/>
</dbReference>
<dbReference type="PANTHER" id="PTHR10201">
    <property type="entry name" value="MATRIX METALLOPROTEINASE"/>
    <property type="match status" value="1"/>
</dbReference>
<evidence type="ECO:0000256" key="2">
    <source>
        <dbReference type="ARBA" id="ARBA00022670"/>
    </source>
</evidence>
<dbReference type="InterPro" id="IPR006026">
    <property type="entry name" value="Peptidase_Metallo"/>
</dbReference>
<reference evidence="16" key="1">
    <citation type="submission" date="2019-11" db="EMBL/GenBank/DDBJ databases">
        <authorList>
            <person name="Liu Y."/>
            <person name="Hou J."/>
            <person name="Li T.-Q."/>
            <person name="Guan C.-H."/>
            <person name="Wu X."/>
            <person name="Wu H.-Z."/>
            <person name="Ling F."/>
            <person name="Zhang R."/>
            <person name="Shi X.-G."/>
            <person name="Ren J.-P."/>
            <person name="Chen E.-F."/>
            <person name="Sun J.-M."/>
        </authorList>
    </citation>
    <scope>NUCLEOTIDE SEQUENCE</scope>
    <source>
        <strain evidence="16">Adult_tree_wgs_1</strain>
        <tissue evidence="16">Leaves</tissue>
    </source>
</reference>
<evidence type="ECO:0000256" key="13">
    <source>
        <dbReference type="PIRSR" id="PIRSR621190-5"/>
    </source>
</evidence>
<sequence>MATKVFQHFLCIFIFSLALSLPSHARPSKPKVENLTSFDFIKHLEGCQKGQTVKGLQQLKKYLETFGYLTPNQTSANDDNFDNSLEAAIKTYQLNYHLKTTGTLDAKTVSQMTAPRCGVPDIINGTNWMQAGKKEANHTHNNLHTVSHFAFFPNNPKWPPTQYQLTYAFATGTTSDAISAVAKAFSTWASQSPFTFSQSQDFASADLKIGFYRGDHGDGAPFNGQNGVLAHAFHPTDGRFHYNGDYSFTVNTVAGSFHLETVALHEIGHLLGLEHSDVQEAIMWPGIPEATIKGLNDDDIQGIKTLYA</sequence>
<keyword evidence="6 11" id="KW-0862">Zinc</keyword>
<feature type="binding site" evidence="12">
    <location>
        <position position="218"/>
    </location>
    <ligand>
        <name>Zn(2+)</name>
        <dbReference type="ChEBI" id="CHEBI:29105"/>
        <label>1</label>
    </ligand>
</feature>
<evidence type="ECO:0000313" key="16">
    <source>
        <dbReference type="EMBL" id="KAF7134832.1"/>
    </source>
</evidence>
<keyword evidence="8" id="KW-0865">Zymogen</keyword>
<dbReference type="Gene3D" id="3.40.390.10">
    <property type="entry name" value="Collagenase (Catalytic Domain)"/>
    <property type="match status" value="1"/>
</dbReference>
<dbReference type="Proteomes" id="UP000626092">
    <property type="component" value="Unassembled WGS sequence"/>
</dbReference>